<accession>A0A6J4VG16</accession>
<gene>
    <name evidence="2" type="ORF">AVDCRST_MAG49-4323</name>
</gene>
<dbReference type="GO" id="GO:0016491">
    <property type="term" value="F:oxidoreductase activity"/>
    <property type="evidence" value="ECO:0007669"/>
    <property type="project" value="UniProtKB-KW"/>
</dbReference>
<protein>
    <submittedName>
        <fullName evidence="2">NADH ubiquinone oxidoreductase chain A</fullName>
        <ecNumber evidence="2">1.6.5.3</ecNumber>
    </submittedName>
</protein>
<sequence>AGGDPDPGRELAGGRADAGLGVQHGHAPADAEQDHGPVQALGRQGRPLRERDAGHRAGPAELLAAVLRGGDALRHLRHRGHLHLPVGGHLRRARHLRLRRDGQLHRAAVRRLHLRMEEGGPRMGL</sequence>
<feature type="non-terminal residue" evidence="2">
    <location>
        <position position="1"/>
    </location>
</feature>
<organism evidence="2">
    <name type="scientific">uncultured Thermomicrobiales bacterium</name>
    <dbReference type="NCBI Taxonomy" id="1645740"/>
    <lineage>
        <taxon>Bacteria</taxon>
        <taxon>Pseudomonadati</taxon>
        <taxon>Thermomicrobiota</taxon>
        <taxon>Thermomicrobia</taxon>
        <taxon>Thermomicrobiales</taxon>
        <taxon>environmental samples</taxon>
    </lineage>
</organism>
<proteinExistence type="predicted"/>
<evidence type="ECO:0000313" key="2">
    <source>
        <dbReference type="EMBL" id="CAA9577471.1"/>
    </source>
</evidence>
<evidence type="ECO:0000256" key="1">
    <source>
        <dbReference type="SAM" id="MobiDB-lite"/>
    </source>
</evidence>
<reference evidence="2" key="1">
    <citation type="submission" date="2020-02" db="EMBL/GenBank/DDBJ databases">
        <authorList>
            <person name="Meier V. D."/>
        </authorList>
    </citation>
    <scope>NUCLEOTIDE SEQUENCE</scope>
    <source>
        <strain evidence="2">AVDCRST_MAG49</strain>
    </source>
</reference>
<name>A0A6J4VG16_9BACT</name>
<feature type="non-terminal residue" evidence="2">
    <location>
        <position position="125"/>
    </location>
</feature>
<dbReference type="AlphaFoldDB" id="A0A6J4VG16"/>
<keyword evidence="2" id="KW-0830">Ubiquinone</keyword>
<feature type="region of interest" description="Disordered" evidence="1">
    <location>
        <begin position="1"/>
        <end position="57"/>
    </location>
</feature>
<keyword evidence="2" id="KW-0560">Oxidoreductase</keyword>
<dbReference type="EMBL" id="CADCWG010000312">
    <property type="protein sequence ID" value="CAA9577471.1"/>
    <property type="molecule type" value="Genomic_DNA"/>
</dbReference>
<dbReference type="EC" id="1.6.5.3" evidence="2"/>